<proteinExistence type="predicted"/>
<name>A0A0D2DBH0_9EURO</name>
<reference evidence="3 4" key="1">
    <citation type="submission" date="2015-01" db="EMBL/GenBank/DDBJ databases">
        <title>The Genome Sequence of Fonsecaea pedrosoi CBS 271.37.</title>
        <authorList>
            <consortium name="The Broad Institute Genomics Platform"/>
            <person name="Cuomo C."/>
            <person name="de Hoog S."/>
            <person name="Gorbushina A."/>
            <person name="Stielow B."/>
            <person name="Teixiera M."/>
            <person name="Abouelleil A."/>
            <person name="Chapman S.B."/>
            <person name="Priest M."/>
            <person name="Young S.K."/>
            <person name="Wortman J."/>
            <person name="Nusbaum C."/>
            <person name="Birren B."/>
        </authorList>
    </citation>
    <scope>NUCLEOTIDE SEQUENCE [LARGE SCALE GENOMIC DNA]</scope>
    <source>
        <strain evidence="3 4">CBS 271.37</strain>
    </source>
</reference>
<dbReference type="AlphaFoldDB" id="A0A0D2DBH0"/>
<sequence>MPMSHDDKICTTLLGSISVVGFIGIVVSKYFDLQKAKLQQGISVTVESLGDRELWALGNRIDQEKWWRVQYGMKDAQQPQQSQKSSTTTKKTGRISIKTENPYRHVVVE</sequence>
<evidence type="ECO:0000313" key="4">
    <source>
        <dbReference type="Proteomes" id="UP000053029"/>
    </source>
</evidence>
<dbReference type="GeneID" id="25311197"/>
<keyword evidence="4" id="KW-1185">Reference proteome</keyword>
<keyword evidence="2" id="KW-1133">Transmembrane helix</keyword>
<feature type="compositionally biased region" description="Low complexity" evidence="1">
    <location>
        <begin position="80"/>
        <end position="90"/>
    </location>
</feature>
<feature type="region of interest" description="Disordered" evidence="1">
    <location>
        <begin position="74"/>
        <end position="109"/>
    </location>
</feature>
<organism evidence="3 4">
    <name type="scientific">Fonsecaea pedrosoi CBS 271.37</name>
    <dbReference type="NCBI Taxonomy" id="1442368"/>
    <lineage>
        <taxon>Eukaryota</taxon>
        <taxon>Fungi</taxon>
        <taxon>Dikarya</taxon>
        <taxon>Ascomycota</taxon>
        <taxon>Pezizomycotina</taxon>
        <taxon>Eurotiomycetes</taxon>
        <taxon>Chaetothyriomycetidae</taxon>
        <taxon>Chaetothyriales</taxon>
        <taxon>Herpotrichiellaceae</taxon>
        <taxon>Fonsecaea</taxon>
    </lineage>
</organism>
<keyword evidence="2" id="KW-0812">Transmembrane</keyword>
<evidence type="ECO:0000256" key="2">
    <source>
        <dbReference type="SAM" id="Phobius"/>
    </source>
</evidence>
<dbReference type="HOGENOM" id="CLU_2184008_0_0_1"/>
<accession>A0A0D2DBH0</accession>
<dbReference type="RefSeq" id="XP_013278744.1">
    <property type="nucleotide sequence ID" value="XM_013423290.1"/>
</dbReference>
<evidence type="ECO:0000256" key="1">
    <source>
        <dbReference type="SAM" id="MobiDB-lite"/>
    </source>
</evidence>
<keyword evidence="2" id="KW-0472">Membrane</keyword>
<protein>
    <submittedName>
        <fullName evidence="3">Uncharacterized protein</fullName>
    </submittedName>
</protein>
<gene>
    <name evidence="3" type="ORF">Z517_11707</name>
</gene>
<dbReference type="VEuPathDB" id="FungiDB:Z517_11707"/>
<dbReference type="EMBL" id="KN846976">
    <property type="protein sequence ID" value="KIW74936.1"/>
    <property type="molecule type" value="Genomic_DNA"/>
</dbReference>
<feature type="transmembrane region" description="Helical" evidence="2">
    <location>
        <begin position="12"/>
        <end position="31"/>
    </location>
</feature>
<evidence type="ECO:0000313" key="3">
    <source>
        <dbReference type="EMBL" id="KIW74936.1"/>
    </source>
</evidence>
<dbReference type="Proteomes" id="UP000053029">
    <property type="component" value="Unassembled WGS sequence"/>
</dbReference>